<name>A0A1D3JTR9_PSEVE</name>
<dbReference type="InterPro" id="IPR000073">
    <property type="entry name" value="AB_hydrolase_1"/>
</dbReference>
<sequence length="321" mass="35411">MQNISKIYSQSLMIPSDTPGITLHLRNKRPQGMQQSDEAHTIVLMHGATYSSTSLYDTKIEGYSFLDHLAAAGFNVYAVDVRGYGQSSRPLEMSQPAADNPPLVRTETAIRDFSSAVDFVLHTNGIDQSNIIGMSWGGTVTGTYTTRNRTKVRKLGLIAPQWLSDQPIPLDSGGLLQAHRVVDANAARTRWIGAAPADKRDALIPEGGFEAWVENTVASEPDSALRTNQSFVASNGPIQDIRDYWAVGKPFYEPADIRVPLLMILGEWDIDVPPELGLAYFKRATNTPYKRLLTLGEATHMLVLETNRKKAFDELAVFMSS</sequence>
<dbReference type="Pfam" id="PF00561">
    <property type="entry name" value="Abhydrolase_1"/>
    <property type="match status" value="1"/>
</dbReference>
<keyword evidence="2" id="KW-0378">Hydrolase</keyword>
<dbReference type="InterPro" id="IPR050228">
    <property type="entry name" value="Carboxylesterase_BioH"/>
</dbReference>
<dbReference type="RefSeq" id="WP_017844392.1">
    <property type="nucleotide sequence ID" value="NZ_AOUH01000003.1"/>
</dbReference>
<dbReference type="PANTHER" id="PTHR43194:SF5">
    <property type="entry name" value="PIMELOYL-[ACYL-CARRIER PROTEIN] METHYL ESTER ESTERASE"/>
    <property type="match status" value="1"/>
</dbReference>
<evidence type="ECO:0000313" key="3">
    <source>
        <dbReference type="Proteomes" id="UP000245431"/>
    </source>
</evidence>
<dbReference type="Proteomes" id="UP000245431">
    <property type="component" value="Chromosome PVE_r1"/>
</dbReference>
<dbReference type="PANTHER" id="PTHR43194">
    <property type="entry name" value="HYDROLASE ALPHA/BETA FOLD FAMILY"/>
    <property type="match status" value="1"/>
</dbReference>
<dbReference type="InterPro" id="IPR029058">
    <property type="entry name" value="AB_hydrolase_fold"/>
</dbReference>
<accession>A0A1D3JTR9</accession>
<dbReference type="EMBL" id="LT599583">
    <property type="protein sequence ID" value="SBW79438.1"/>
    <property type="molecule type" value="Genomic_DNA"/>
</dbReference>
<protein>
    <submittedName>
        <fullName evidence="2">Alpha/beta hydrolase</fullName>
    </submittedName>
</protein>
<dbReference type="Gene3D" id="3.40.50.1820">
    <property type="entry name" value="alpha/beta hydrolase"/>
    <property type="match status" value="1"/>
</dbReference>
<evidence type="ECO:0000313" key="2">
    <source>
        <dbReference type="EMBL" id="SBW79438.1"/>
    </source>
</evidence>
<organism evidence="2 3">
    <name type="scientific">Pseudomonas veronii 1YdBTEX2</name>
    <dbReference type="NCBI Taxonomy" id="1295141"/>
    <lineage>
        <taxon>Bacteria</taxon>
        <taxon>Pseudomonadati</taxon>
        <taxon>Pseudomonadota</taxon>
        <taxon>Gammaproteobacteria</taxon>
        <taxon>Pseudomonadales</taxon>
        <taxon>Pseudomonadaceae</taxon>
        <taxon>Pseudomonas</taxon>
    </lineage>
</organism>
<gene>
    <name evidence="2" type="ORF">PVE_R1G1551</name>
</gene>
<feature type="domain" description="AB hydrolase-1" evidence="1">
    <location>
        <begin position="42"/>
        <end position="169"/>
    </location>
</feature>
<evidence type="ECO:0000259" key="1">
    <source>
        <dbReference type="Pfam" id="PF00561"/>
    </source>
</evidence>
<proteinExistence type="predicted"/>
<reference evidence="3" key="1">
    <citation type="submission" date="2016-07" db="EMBL/GenBank/DDBJ databases">
        <authorList>
            <person name="Florea S."/>
            <person name="Webb J.S."/>
            <person name="Jaromczyk J."/>
            <person name="Schardl C.L."/>
        </authorList>
    </citation>
    <scope>NUCLEOTIDE SEQUENCE [LARGE SCALE GENOMIC DNA]</scope>
    <source>
        <strain evidence="3">1YdBTEX2</strain>
    </source>
</reference>
<dbReference type="GO" id="GO:0016787">
    <property type="term" value="F:hydrolase activity"/>
    <property type="evidence" value="ECO:0007669"/>
    <property type="project" value="UniProtKB-KW"/>
</dbReference>
<dbReference type="SUPFAM" id="SSF53474">
    <property type="entry name" value="alpha/beta-Hydrolases"/>
    <property type="match status" value="1"/>
</dbReference>
<dbReference type="AlphaFoldDB" id="A0A1D3JTR9"/>